<dbReference type="InParanoid" id="A0A7M7T5F7"/>
<dbReference type="SUPFAM" id="SSF111347">
    <property type="entry name" value="Rap/Ran-GAP"/>
    <property type="match status" value="1"/>
</dbReference>
<dbReference type="PROSITE" id="PS50106">
    <property type="entry name" value="PDZ"/>
    <property type="match status" value="1"/>
</dbReference>
<feature type="compositionally biased region" description="Basic and acidic residues" evidence="4">
    <location>
        <begin position="1334"/>
        <end position="1353"/>
    </location>
</feature>
<dbReference type="FunCoup" id="A0A7M7T5F7">
    <property type="interactions" value="1290"/>
</dbReference>
<dbReference type="RefSeq" id="XP_030855279.1">
    <property type="nucleotide sequence ID" value="XM_030999419.1"/>
</dbReference>
<evidence type="ECO:0000256" key="4">
    <source>
        <dbReference type="SAM" id="MobiDB-lite"/>
    </source>
</evidence>
<feature type="compositionally biased region" description="Polar residues" evidence="4">
    <location>
        <begin position="62"/>
        <end position="84"/>
    </location>
</feature>
<dbReference type="InterPro" id="IPR000331">
    <property type="entry name" value="Rap/Ran_GAP_dom"/>
</dbReference>
<feature type="region of interest" description="Disordered" evidence="4">
    <location>
        <begin position="1"/>
        <end position="109"/>
    </location>
</feature>
<dbReference type="PANTHER" id="PTHR15711">
    <property type="entry name" value="RAP GTPASE-ACTIVATING PROTEIN"/>
    <property type="match status" value="1"/>
</dbReference>
<dbReference type="Gene3D" id="3.40.50.11210">
    <property type="entry name" value="Rap/Ran-GAP"/>
    <property type="match status" value="1"/>
</dbReference>
<feature type="domain" description="Rap-GAP" evidence="5">
    <location>
        <begin position="666"/>
        <end position="882"/>
    </location>
</feature>
<keyword evidence="8" id="KW-1185">Reference proteome</keyword>
<dbReference type="Proteomes" id="UP000007110">
    <property type="component" value="Unassembled WGS sequence"/>
</dbReference>
<feature type="compositionally biased region" description="Low complexity" evidence="4">
    <location>
        <begin position="1533"/>
        <end position="1548"/>
    </location>
</feature>
<feature type="domain" description="PDZ" evidence="6">
    <location>
        <begin position="1033"/>
        <end position="1097"/>
    </location>
</feature>
<dbReference type="GO" id="GO:0005737">
    <property type="term" value="C:cytoplasm"/>
    <property type="evidence" value="ECO:0000318"/>
    <property type="project" value="GO_Central"/>
</dbReference>
<feature type="compositionally biased region" description="Low complexity" evidence="4">
    <location>
        <begin position="1587"/>
        <end position="1600"/>
    </location>
</feature>
<reference evidence="7" key="2">
    <citation type="submission" date="2021-01" db="UniProtKB">
        <authorList>
            <consortium name="EnsemblMetazoa"/>
        </authorList>
    </citation>
    <scope>IDENTIFICATION</scope>
</reference>
<dbReference type="GeneID" id="580086"/>
<evidence type="ECO:0000313" key="7">
    <source>
        <dbReference type="EnsemblMetazoa" id="XP_030855279"/>
    </source>
</evidence>
<evidence type="ECO:0000256" key="2">
    <source>
        <dbReference type="ARBA" id="ARBA00022553"/>
    </source>
</evidence>
<feature type="compositionally biased region" description="Low complexity" evidence="4">
    <location>
        <begin position="89"/>
        <end position="101"/>
    </location>
</feature>
<feature type="region of interest" description="Disordered" evidence="4">
    <location>
        <begin position="1499"/>
        <end position="1653"/>
    </location>
</feature>
<feature type="region of interest" description="Disordered" evidence="4">
    <location>
        <begin position="1695"/>
        <end position="1725"/>
    </location>
</feature>
<evidence type="ECO:0000313" key="8">
    <source>
        <dbReference type="Proteomes" id="UP000007110"/>
    </source>
</evidence>
<dbReference type="Pfam" id="PF21022">
    <property type="entry name" value="Rap-GAP_dimer"/>
    <property type="match status" value="1"/>
</dbReference>
<feature type="compositionally biased region" description="Gly residues" evidence="4">
    <location>
        <begin position="1263"/>
        <end position="1273"/>
    </location>
</feature>
<dbReference type="GO" id="GO:0005096">
    <property type="term" value="F:GTPase activator activity"/>
    <property type="evidence" value="ECO:0000318"/>
    <property type="project" value="GO_Central"/>
</dbReference>
<accession>A0A7M7T5F7</accession>
<keyword evidence="1" id="KW-0343">GTPase activation</keyword>
<dbReference type="InterPro" id="IPR036034">
    <property type="entry name" value="PDZ_sf"/>
</dbReference>
<dbReference type="SMART" id="SM00228">
    <property type="entry name" value="PDZ"/>
    <property type="match status" value="1"/>
</dbReference>
<dbReference type="Pfam" id="PF02145">
    <property type="entry name" value="Rap_GAP"/>
    <property type="match status" value="1"/>
</dbReference>
<feature type="compositionally biased region" description="Polar residues" evidence="4">
    <location>
        <begin position="41"/>
        <end position="55"/>
    </location>
</feature>
<evidence type="ECO:0008006" key="9">
    <source>
        <dbReference type="Google" id="ProtNLM"/>
    </source>
</evidence>
<keyword evidence="3" id="KW-0175">Coiled coil</keyword>
<reference evidence="8" key="1">
    <citation type="submission" date="2015-02" db="EMBL/GenBank/DDBJ databases">
        <title>Genome sequencing for Strongylocentrotus purpuratus.</title>
        <authorList>
            <person name="Murali S."/>
            <person name="Liu Y."/>
            <person name="Vee V."/>
            <person name="English A."/>
            <person name="Wang M."/>
            <person name="Skinner E."/>
            <person name="Han Y."/>
            <person name="Muzny D.M."/>
            <person name="Worley K.C."/>
            <person name="Gibbs R.A."/>
        </authorList>
    </citation>
    <scope>NUCLEOTIDE SEQUENCE</scope>
</reference>
<dbReference type="GO" id="GO:0051056">
    <property type="term" value="P:regulation of small GTPase mediated signal transduction"/>
    <property type="evidence" value="ECO:0007669"/>
    <property type="project" value="InterPro"/>
</dbReference>
<feature type="region of interest" description="Disordered" evidence="4">
    <location>
        <begin position="1253"/>
        <end position="1379"/>
    </location>
</feature>
<dbReference type="PROSITE" id="PS50085">
    <property type="entry name" value="RAPGAP"/>
    <property type="match status" value="1"/>
</dbReference>
<feature type="compositionally biased region" description="Basic and acidic residues" evidence="4">
    <location>
        <begin position="1281"/>
        <end position="1319"/>
    </location>
</feature>
<dbReference type="CDD" id="cd06745">
    <property type="entry name" value="PDZ_SIPA1-like"/>
    <property type="match status" value="1"/>
</dbReference>
<dbReference type="Gene3D" id="2.30.42.10">
    <property type="match status" value="1"/>
</dbReference>
<dbReference type="FunFam" id="3.40.50.11210:FF:000002">
    <property type="entry name" value="Signal-induced proliferation-associated 1-like protein 1"/>
    <property type="match status" value="1"/>
</dbReference>
<sequence length="1807" mass="200483">MATASRGVHGNYVHGGGAQPELIQSARQSAQEMADYYHSKVVQNGHSSSSQQSEDNYYRPGSSAQSQGNGYQSGSTVSRGVSTPRSDGRSWGRSSGDSGNGQLTTGQFRATPVKVDFQTTEVVSEVSVADNEKDYHKELMSSTQDLLARQSPWLRSKEEARQYWRDEEKRNVRSPQHRRHNTSPDGKYFEPALGVVSASSKESHRTLALTTDNLRKFNHGGDLPRMPLMQNLRRSMSNSTLDMIEKTDFNAAAVTREFGSTSSIDVQSTGGESFFRMLQDYKAVDERSPAPPQFKQLIQGRVPSVHDGRSNTAPLPARVAQQTPQATPKQRSTTIERSQTIHSPKTHRRYPSKREKRDRTKSYSSGERRHEGSFFRKKGKRGDISKENHDNRTADEMLETRIEEGVRRRAFEHFDVQSLHFELGDLTKSSDLIAKGNMTTGASAASRASATNTPEGSVEDLISAEDQDPGDKQSNDLLSSCPFFRNEIGDESEPRVTLSKMGMLSTRAMRRYRHQTILEKRGASELSINDDQSNYVWRGPVIEHMDQGALYYRKHFYKHEHQNYFGVDEFLGPLAVSVRRERVEEQESPVENSKDHNMRYRYRILLRSSELTTLRGAVMEDSIPSTTKHNTNRGIPLRDVLEYIAPDLPLACLRLATDAPKVRDQLLKIDEQGVTNHYKVGIMYCKAGQSTEEEMYNNEHASPAFDEFVDCIGEKIRLKDFEKYRAQLDNKTDSTGTHSLYAMYQGKELMFHVSTMLPFTNNRQQLLRKRHIGNDIVTIVFQEPGALPFTPKNVRSQFQHVFIIVRVHEPNTENVHYSIAVSRSKEVPSFGPPLPANANFQKSKSFADFLLAKIINAENAVHKADKFTAMATRTRKEYLKDLAASYVTSTAIETGGGGKFKLFDKKKEKTCPRPAPDFKAKGALVWDVQVYMWSPISKGVNSKAEDFSVSDPVDCLLAVSMDMMVLTNYHTKEVLFSIPCVSVIGWTPYPHGLKLYFNEGNCIRVRIPDQDLDEVPEIVKRFEAVSNGTRTKEITLRRNGLGQLGFHVHYQGIVVEVDPYGFAWQAGLRKGARLVEICEIAVCTQTHEEMIDLLRTSQTVKVVVVPPCEDGSPRRGSTPIEYMGNSEAVTQPGGARLGFNRGTSSGKGPHKISSSLAMSSRDLRQGSLHSRSASTPGQPISMLRSAPNTPIYPPGTTEEGLPAKGSVRSAISTFERRINVVDPPPDASEKQHPYRAAVDYWKEVNARAHQQANTGDGIAPLPQGGGSSGGSGHSRGLSQDSGDRSFMRMVHDRRSAREQRRRPADKQARLRSSQEELDRIGTGAHSRQGSLEDSLDKYRNRVYKDVTKPDWQGHNEANLYPQDRGREQDKQQPQFVTPKARYPLHNVAQATIKHTSSGDTLSTNTSDEKWYDAGDDANGYHDNGVPVSKDVPEGMYRTNPATTPSTVPLSQQGIKEENLSNYAMAERYSPTEQLYQSRSREGIDMEQPRLQRPNHLAGIVPHHHATPSNISDHSTHSTLSGGSGTGASRDYGSLRASSRQSPARSPMPGRSAQSPETVRKRAQSPRRAGAGASGDFASLHRRGGAPSASSSSSMSESSTSPKMARRRPLDGHKSSNESLAARSRVNSATTPTIRSGATTPLKAAHTNNRVQDDLRKLLAPESYNAALEREKKERMNGDGRHTSSITINVAGNPQIISNGHHDGPAQAHPSSSAFHSPLPSPTSSTPAVTMVTIPGSFQEAGSEEEHIVATSSTTNRTPHFQICISRVPNTGVNISLKVRCHGNRLRCVSGCIYTRGAHMGFTFEFRS</sequence>
<proteinExistence type="predicted"/>
<organism evidence="7 8">
    <name type="scientific">Strongylocentrotus purpuratus</name>
    <name type="common">Purple sea urchin</name>
    <dbReference type="NCBI Taxonomy" id="7668"/>
    <lineage>
        <taxon>Eukaryota</taxon>
        <taxon>Metazoa</taxon>
        <taxon>Echinodermata</taxon>
        <taxon>Eleutherozoa</taxon>
        <taxon>Echinozoa</taxon>
        <taxon>Echinoidea</taxon>
        <taxon>Euechinoidea</taxon>
        <taxon>Echinacea</taxon>
        <taxon>Camarodonta</taxon>
        <taxon>Echinidea</taxon>
        <taxon>Strongylocentrotidae</taxon>
        <taxon>Strongylocentrotus</taxon>
    </lineage>
</organism>
<evidence type="ECO:0000256" key="3">
    <source>
        <dbReference type="ARBA" id="ARBA00023054"/>
    </source>
</evidence>
<feature type="compositionally biased region" description="Basic and acidic residues" evidence="4">
    <location>
        <begin position="352"/>
        <end position="374"/>
    </location>
</feature>
<feature type="compositionally biased region" description="Polar residues" evidence="4">
    <location>
        <begin position="320"/>
        <end position="343"/>
    </location>
</feature>
<dbReference type="KEGG" id="spu:580086"/>
<dbReference type="OrthoDB" id="2499658at2759"/>
<evidence type="ECO:0000259" key="5">
    <source>
        <dbReference type="PROSITE" id="PS50085"/>
    </source>
</evidence>
<feature type="region of interest" description="Disordered" evidence="4">
    <location>
        <begin position="161"/>
        <end position="186"/>
    </location>
</feature>
<name>A0A7M7T5F7_STRPU</name>
<dbReference type="InterPro" id="IPR035974">
    <property type="entry name" value="Rap/Ran-GAP_sf"/>
</dbReference>
<feature type="compositionally biased region" description="Polar residues" evidence="4">
    <location>
        <begin position="1624"/>
        <end position="1638"/>
    </location>
</feature>
<dbReference type="SUPFAM" id="SSF50156">
    <property type="entry name" value="PDZ domain-like"/>
    <property type="match status" value="1"/>
</dbReference>
<feature type="compositionally biased region" description="Polar residues" evidence="4">
    <location>
        <begin position="1167"/>
        <end position="1178"/>
    </location>
</feature>
<keyword evidence="2" id="KW-0597">Phosphoprotein</keyword>
<feature type="compositionally biased region" description="Basic and acidic residues" evidence="4">
    <location>
        <begin position="381"/>
        <end position="397"/>
    </location>
</feature>
<evidence type="ECO:0000259" key="6">
    <source>
        <dbReference type="PROSITE" id="PS50106"/>
    </source>
</evidence>
<feature type="compositionally biased region" description="Basic and acidic residues" evidence="4">
    <location>
        <begin position="161"/>
        <end position="171"/>
    </location>
</feature>
<feature type="region of interest" description="Disordered" evidence="4">
    <location>
        <begin position="304"/>
        <end position="397"/>
    </location>
</feature>
<evidence type="ECO:0000256" key="1">
    <source>
        <dbReference type="ARBA" id="ARBA00022468"/>
    </source>
</evidence>
<dbReference type="InterPro" id="IPR001478">
    <property type="entry name" value="PDZ"/>
</dbReference>
<dbReference type="PANTHER" id="PTHR15711:SF22">
    <property type="entry name" value="RAP-GAP DOMAIN-CONTAINING PROTEIN"/>
    <property type="match status" value="1"/>
</dbReference>
<dbReference type="InterPro" id="IPR050989">
    <property type="entry name" value="Rap1_Ran_GAP"/>
</dbReference>
<feature type="region of interest" description="Disordered" evidence="4">
    <location>
        <begin position="1107"/>
        <end position="1204"/>
    </location>
</feature>
<dbReference type="EnsemblMetazoa" id="XM_030999419">
    <property type="protein sequence ID" value="XP_030855279"/>
    <property type="gene ID" value="LOC580086"/>
</dbReference>
<feature type="compositionally biased region" description="Polar residues" evidence="4">
    <location>
        <begin position="1141"/>
        <end position="1158"/>
    </location>
</feature>
<protein>
    <recommendedName>
        <fullName evidence="9">Signal-induced proliferation-associated 1-like protein 2</fullName>
    </recommendedName>
</protein>